<dbReference type="Proteomes" id="UP000322667">
    <property type="component" value="Chromosome D13"/>
</dbReference>
<dbReference type="EMBL" id="CM017635">
    <property type="protein sequence ID" value="TYH33739.1"/>
    <property type="molecule type" value="Genomic_DNA"/>
</dbReference>
<name>A0A5D2HVH1_GOSTO</name>
<keyword evidence="3" id="KW-1185">Reference proteome</keyword>
<evidence type="ECO:0000313" key="3">
    <source>
        <dbReference type="Proteomes" id="UP000322667"/>
    </source>
</evidence>
<feature type="region of interest" description="Disordered" evidence="1">
    <location>
        <begin position="1"/>
        <end position="28"/>
    </location>
</feature>
<organism evidence="2 3">
    <name type="scientific">Gossypium tomentosum</name>
    <name type="common">Hawaiian cotton</name>
    <name type="synonym">Gossypium sandvicense</name>
    <dbReference type="NCBI Taxonomy" id="34277"/>
    <lineage>
        <taxon>Eukaryota</taxon>
        <taxon>Viridiplantae</taxon>
        <taxon>Streptophyta</taxon>
        <taxon>Embryophyta</taxon>
        <taxon>Tracheophyta</taxon>
        <taxon>Spermatophyta</taxon>
        <taxon>Magnoliopsida</taxon>
        <taxon>eudicotyledons</taxon>
        <taxon>Gunneridae</taxon>
        <taxon>Pentapetalae</taxon>
        <taxon>rosids</taxon>
        <taxon>malvids</taxon>
        <taxon>Malvales</taxon>
        <taxon>Malvaceae</taxon>
        <taxon>Malvoideae</taxon>
        <taxon>Gossypium</taxon>
    </lineage>
</organism>
<evidence type="ECO:0000313" key="2">
    <source>
        <dbReference type="EMBL" id="TYH33739.1"/>
    </source>
</evidence>
<protein>
    <submittedName>
        <fullName evidence="2">Uncharacterized protein</fullName>
    </submittedName>
</protein>
<dbReference type="AlphaFoldDB" id="A0A5D2HVH1"/>
<accession>A0A5D2HVH1</accession>
<gene>
    <name evidence="2" type="ORF">ES332_D13G079700v1</name>
</gene>
<proteinExistence type="predicted"/>
<reference evidence="2 3" key="1">
    <citation type="submission" date="2019-07" db="EMBL/GenBank/DDBJ databases">
        <title>WGS assembly of Gossypium tomentosum.</title>
        <authorList>
            <person name="Chen Z.J."/>
            <person name="Sreedasyam A."/>
            <person name="Ando A."/>
            <person name="Song Q."/>
            <person name="De L."/>
            <person name="Hulse-Kemp A."/>
            <person name="Ding M."/>
            <person name="Ye W."/>
            <person name="Kirkbride R."/>
            <person name="Jenkins J."/>
            <person name="Plott C."/>
            <person name="Lovell J."/>
            <person name="Lin Y.-M."/>
            <person name="Vaughn R."/>
            <person name="Liu B."/>
            <person name="Li W."/>
            <person name="Simpson S."/>
            <person name="Scheffler B."/>
            <person name="Saski C."/>
            <person name="Grover C."/>
            <person name="Hu G."/>
            <person name="Conover J."/>
            <person name="Carlson J."/>
            <person name="Shu S."/>
            <person name="Boston L."/>
            <person name="Williams M."/>
            <person name="Peterson D."/>
            <person name="Mcgee K."/>
            <person name="Jones D."/>
            <person name="Wendel J."/>
            <person name="Stelly D."/>
            <person name="Grimwood J."/>
            <person name="Schmutz J."/>
        </authorList>
    </citation>
    <scope>NUCLEOTIDE SEQUENCE [LARGE SCALE GENOMIC DNA]</scope>
    <source>
        <strain evidence="2">7179.01</strain>
    </source>
</reference>
<evidence type="ECO:0000256" key="1">
    <source>
        <dbReference type="SAM" id="MobiDB-lite"/>
    </source>
</evidence>
<sequence>MVASSEEETNSGKIKSHRKRRADRTGTSMVATTLASPLVSSQTVAHKSSPIIARGNSHSPYIFPLTAPLADEVPTKNCGKLAPSHRNLNTKELQGIVENWRALVLGAAKKKICVDDSSGSSQKSALLTLSFSLQAFLVEAFMISLGFEEKIIRTKAI</sequence>